<dbReference type="InterPro" id="IPR006904">
    <property type="entry name" value="DUF716"/>
</dbReference>
<dbReference type="Proteomes" id="UP000242188">
    <property type="component" value="Unassembled WGS sequence"/>
</dbReference>
<comment type="subcellular location">
    <subcellularLocation>
        <location evidence="1">Membrane</location>
        <topology evidence="1">Multi-pass membrane protein</topology>
    </subcellularLocation>
</comment>
<comment type="similarity">
    <text evidence="2">Belongs to the TMEM45 family.</text>
</comment>
<keyword evidence="5 6" id="KW-0472">Membrane</keyword>
<evidence type="ECO:0000256" key="2">
    <source>
        <dbReference type="ARBA" id="ARBA00006948"/>
    </source>
</evidence>
<name>A0A210PM58_MIZYE</name>
<dbReference type="EMBL" id="NEDP02005587">
    <property type="protein sequence ID" value="OWF37547.1"/>
    <property type="molecule type" value="Genomic_DNA"/>
</dbReference>
<sequence>MGSFGGHTLPGSFFILFALWWTVQMFHRYYSCRQRNARFLSTATYPCACLCGKLAEWPLEPVVKLFFVTVGFSLEIYTGFNDGKFTALGNGQHATMFFFFGLTGVMDLLLYFKAPVPKDIDYVTMWLAVLVEGILFKFHLHGRNELDVLLHTLLIYTIGANLLTLTAEMKWRNNILIALARTYFIFLQGTWFWQVAFILYNPSPAAEEWNPEDHDSLMIATMFFTWHCGAVFLTMLAIGGFVACFHKRFKDFNENEMAMKRLIHTGANGQTLISMNDDSDSEIEFQKSAVGQ</sequence>
<gene>
    <name evidence="7" type="ORF">KP79_PYT07417</name>
</gene>
<protein>
    <submittedName>
        <fullName evidence="7">Transmembrane protein 45B</fullName>
    </submittedName>
</protein>
<feature type="transmembrane region" description="Helical" evidence="6">
    <location>
        <begin position="220"/>
        <end position="245"/>
    </location>
</feature>
<evidence type="ECO:0000256" key="4">
    <source>
        <dbReference type="ARBA" id="ARBA00022989"/>
    </source>
</evidence>
<dbReference type="InterPro" id="IPR042127">
    <property type="entry name" value="TMEM45"/>
</dbReference>
<keyword evidence="4 6" id="KW-1133">Transmembrane helix</keyword>
<evidence type="ECO:0000256" key="1">
    <source>
        <dbReference type="ARBA" id="ARBA00004141"/>
    </source>
</evidence>
<evidence type="ECO:0000313" key="8">
    <source>
        <dbReference type="Proteomes" id="UP000242188"/>
    </source>
</evidence>
<dbReference type="GO" id="GO:0016020">
    <property type="term" value="C:membrane"/>
    <property type="evidence" value="ECO:0007669"/>
    <property type="project" value="UniProtKB-SubCell"/>
</dbReference>
<keyword evidence="8" id="KW-1185">Reference proteome</keyword>
<dbReference type="AlphaFoldDB" id="A0A210PM58"/>
<evidence type="ECO:0000313" key="7">
    <source>
        <dbReference type="EMBL" id="OWF37547.1"/>
    </source>
</evidence>
<evidence type="ECO:0000256" key="6">
    <source>
        <dbReference type="SAM" id="Phobius"/>
    </source>
</evidence>
<accession>A0A210PM58</accession>
<feature type="transmembrane region" description="Helical" evidence="6">
    <location>
        <begin position="179"/>
        <end position="200"/>
    </location>
</feature>
<dbReference type="PANTHER" id="PTHR16007">
    <property type="entry name" value="EPIDIDYMAL MEMBRANE PROTEIN E9-RELATED"/>
    <property type="match status" value="1"/>
</dbReference>
<evidence type="ECO:0000256" key="3">
    <source>
        <dbReference type="ARBA" id="ARBA00022692"/>
    </source>
</evidence>
<dbReference type="OrthoDB" id="551896at2759"/>
<organism evidence="7 8">
    <name type="scientific">Mizuhopecten yessoensis</name>
    <name type="common">Japanese scallop</name>
    <name type="synonym">Patinopecten yessoensis</name>
    <dbReference type="NCBI Taxonomy" id="6573"/>
    <lineage>
        <taxon>Eukaryota</taxon>
        <taxon>Metazoa</taxon>
        <taxon>Spiralia</taxon>
        <taxon>Lophotrochozoa</taxon>
        <taxon>Mollusca</taxon>
        <taxon>Bivalvia</taxon>
        <taxon>Autobranchia</taxon>
        <taxon>Pteriomorphia</taxon>
        <taxon>Pectinida</taxon>
        <taxon>Pectinoidea</taxon>
        <taxon>Pectinidae</taxon>
        <taxon>Mizuhopecten</taxon>
    </lineage>
</organism>
<feature type="transmembrane region" description="Helical" evidence="6">
    <location>
        <begin position="12"/>
        <end position="30"/>
    </location>
</feature>
<feature type="transmembrane region" description="Helical" evidence="6">
    <location>
        <begin position="148"/>
        <end position="167"/>
    </location>
</feature>
<dbReference type="Pfam" id="PF04819">
    <property type="entry name" value="DUF716"/>
    <property type="match status" value="1"/>
</dbReference>
<proteinExistence type="inferred from homology"/>
<feature type="transmembrane region" description="Helical" evidence="6">
    <location>
        <begin position="92"/>
        <end position="111"/>
    </location>
</feature>
<dbReference type="PANTHER" id="PTHR16007:SF15">
    <property type="entry name" value="TRANSMEMBRANE PROTEIN 45B"/>
    <property type="match status" value="1"/>
</dbReference>
<keyword evidence="3 6" id="KW-0812">Transmembrane</keyword>
<evidence type="ECO:0000256" key="5">
    <source>
        <dbReference type="ARBA" id="ARBA00023136"/>
    </source>
</evidence>
<reference evidence="7 8" key="1">
    <citation type="journal article" date="2017" name="Nat. Ecol. Evol.">
        <title>Scallop genome provides insights into evolution of bilaterian karyotype and development.</title>
        <authorList>
            <person name="Wang S."/>
            <person name="Zhang J."/>
            <person name="Jiao W."/>
            <person name="Li J."/>
            <person name="Xun X."/>
            <person name="Sun Y."/>
            <person name="Guo X."/>
            <person name="Huan P."/>
            <person name="Dong B."/>
            <person name="Zhang L."/>
            <person name="Hu X."/>
            <person name="Sun X."/>
            <person name="Wang J."/>
            <person name="Zhao C."/>
            <person name="Wang Y."/>
            <person name="Wang D."/>
            <person name="Huang X."/>
            <person name="Wang R."/>
            <person name="Lv J."/>
            <person name="Li Y."/>
            <person name="Zhang Z."/>
            <person name="Liu B."/>
            <person name="Lu W."/>
            <person name="Hui Y."/>
            <person name="Liang J."/>
            <person name="Zhou Z."/>
            <person name="Hou R."/>
            <person name="Li X."/>
            <person name="Liu Y."/>
            <person name="Li H."/>
            <person name="Ning X."/>
            <person name="Lin Y."/>
            <person name="Zhao L."/>
            <person name="Xing Q."/>
            <person name="Dou J."/>
            <person name="Li Y."/>
            <person name="Mao J."/>
            <person name="Guo H."/>
            <person name="Dou H."/>
            <person name="Li T."/>
            <person name="Mu C."/>
            <person name="Jiang W."/>
            <person name="Fu Q."/>
            <person name="Fu X."/>
            <person name="Miao Y."/>
            <person name="Liu J."/>
            <person name="Yu Q."/>
            <person name="Li R."/>
            <person name="Liao H."/>
            <person name="Li X."/>
            <person name="Kong Y."/>
            <person name="Jiang Z."/>
            <person name="Chourrout D."/>
            <person name="Li R."/>
            <person name="Bao Z."/>
        </authorList>
    </citation>
    <scope>NUCLEOTIDE SEQUENCE [LARGE SCALE GENOMIC DNA]</scope>
    <source>
        <strain evidence="7 8">PY_sf001</strain>
    </source>
</reference>
<comment type="caution">
    <text evidence="7">The sequence shown here is derived from an EMBL/GenBank/DDBJ whole genome shotgun (WGS) entry which is preliminary data.</text>
</comment>